<dbReference type="InterPro" id="IPR004682">
    <property type="entry name" value="TRAP_DctP"/>
</dbReference>
<gene>
    <name evidence="5" type="ORF">WN59_05350</name>
</gene>
<dbReference type="EMBL" id="LAYZ01000002">
    <property type="protein sequence ID" value="KKK35058.1"/>
    <property type="molecule type" value="Genomic_DNA"/>
</dbReference>
<evidence type="ECO:0000256" key="4">
    <source>
        <dbReference type="SAM" id="SignalP"/>
    </source>
</evidence>
<dbReference type="PANTHER" id="PTHR33376">
    <property type="match status" value="1"/>
</dbReference>
<dbReference type="InterPro" id="IPR018389">
    <property type="entry name" value="DctP_fam"/>
</dbReference>
<feature type="signal peptide" evidence="4">
    <location>
        <begin position="1"/>
        <end position="21"/>
    </location>
</feature>
<comment type="caution">
    <text evidence="5">The sequence shown here is derived from an EMBL/GenBank/DDBJ whole genome shotgun (WGS) entry which is preliminary data.</text>
</comment>
<evidence type="ECO:0000313" key="5">
    <source>
        <dbReference type="EMBL" id="KKK35058.1"/>
    </source>
</evidence>
<proteinExistence type="inferred from homology"/>
<dbReference type="Pfam" id="PF03480">
    <property type="entry name" value="DctP"/>
    <property type="match status" value="1"/>
</dbReference>
<dbReference type="OrthoDB" id="2087at2"/>
<name>A0A0M2SLE5_9STAP</name>
<keyword evidence="2" id="KW-0813">Transport</keyword>
<protein>
    <submittedName>
        <fullName evidence="5">TRAP ABC transporter substrate-binding protein</fullName>
    </submittedName>
</protein>
<dbReference type="GO" id="GO:0030288">
    <property type="term" value="C:outer membrane-bounded periplasmic space"/>
    <property type="evidence" value="ECO:0007669"/>
    <property type="project" value="InterPro"/>
</dbReference>
<dbReference type="GO" id="GO:0055085">
    <property type="term" value="P:transmembrane transport"/>
    <property type="evidence" value="ECO:0007669"/>
    <property type="project" value="InterPro"/>
</dbReference>
<evidence type="ECO:0000313" key="6">
    <source>
        <dbReference type="Proteomes" id="UP000034287"/>
    </source>
</evidence>
<dbReference type="InterPro" id="IPR038404">
    <property type="entry name" value="TRAP_DctP_sf"/>
</dbReference>
<evidence type="ECO:0000256" key="3">
    <source>
        <dbReference type="ARBA" id="ARBA00022729"/>
    </source>
</evidence>
<reference evidence="5 6" key="1">
    <citation type="submission" date="2015-04" db="EMBL/GenBank/DDBJ databases">
        <title>Taxonomic description and genome sequence of Salinicoccus sediminis sp. nov., a novel hyper halotolerant bacterium isolated from marine sediment.</title>
        <authorList>
            <person name="Mathan Kumar R."/>
            <person name="Kaur G."/>
            <person name="Kumar N."/>
            <person name="Kumar A."/>
            <person name="Singh N.K."/>
            <person name="Kaur N."/>
            <person name="Mayilraj S."/>
        </authorList>
    </citation>
    <scope>NUCLEOTIDE SEQUENCE [LARGE SCALE GENOMIC DNA]</scope>
    <source>
        <strain evidence="5 6">SV-16</strain>
    </source>
</reference>
<dbReference type="PROSITE" id="PS51257">
    <property type="entry name" value="PROKAR_LIPOPROTEIN"/>
    <property type="match status" value="1"/>
</dbReference>
<dbReference type="PIRSF" id="PIRSF006470">
    <property type="entry name" value="DctB"/>
    <property type="match status" value="1"/>
</dbReference>
<dbReference type="RefSeq" id="WP_046514356.1">
    <property type="nucleotide sequence ID" value="NZ_LAYZ01000002.1"/>
</dbReference>
<sequence length="336" mass="37628">MKKCLALAVFLVLTIVLSGCGNEEQAASQETVTLQLGHALSPGTPASDNIDELAQVIEEKTEGRVKFEIYGNGQLGSETEMLEQMQIGSMQAGAIMVGSMQYLDLRMAIEDLPYMWKDVNHARQAYKGEFGDYLADIMAEEGMTRIGYMEWGNRHITNNKGPIEKPEDLEGMKIRVAETALRVDAFEQLGALPTVMAFSEVYGALQQGALDAQENPLANIVAPRLYEVQDYLSLTGHFYNTVMLAVDTDVWEQISEADRQLILDETEKASDEVIEENDAAEAEYLAELEEYGVQINDNVDTEAFREEMLPIYEEWEKEVFGEELMGIYNDASGWEE</sequence>
<accession>A0A0M2SLE5</accession>
<dbReference type="Gene3D" id="3.40.190.170">
    <property type="entry name" value="Bacterial extracellular solute-binding protein, family 7"/>
    <property type="match status" value="1"/>
</dbReference>
<dbReference type="Proteomes" id="UP000034287">
    <property type="component" value="Unassembled WGS sequence"/>
</dbReference>
<evidence type="ECO:0000256" key="1">
    <source>
        <dbReference type="ARBA" id="ARBA00009023"/>
    </source>
</evidence>
<feature type="chain" id="PRO_5039605243" evidence="4">
    <location>
        <begin position="22"/>
        <end position="336"/>
    </location>
</feature>
<keyword evidence="6" id="KW-1185">Reference proteome</keyword>
<dbReference type="NCBIfam" id="TIGR00787">
    <property type="entry name" value="dctP"/>
    <property type="match status" value="1"/>
</dbReference>
<dbReference type="NCBIfam" id="NF037995">
    <property type="entry name" value="TRAP_S1"/>
    <property type="match status" value="1"/>
</dbReference>
<dbReference type="STRING" id="1432562.WN59_05350"/>
<dbReference type="PATRIC" id="fig|1432562.3.peg.1063"/>
<dbReference type="PANTHER" id="PTHR33376:SF7">
    <property type="entry name" value="C4-DICARBOXYLATE-BINDING PROTEIN DCTB"/>
    <property type="match status" value="1"/>
</dbReference>
<dbReference type="AlphaFoldDB" id="A0A0M2SLE5"/>
<evidence type="ECO:0000256" key="2">
    <source>
        <dbReference type="ARBA" id="ARBA00022448"/>
    </source>
</evidence>
<keyword evidence="3 4" id="KW-0732">Signal</keyword>
<comment type="similarity">
    <text evidence="1">Belongs to the bacterial solute-binding protein 7 family.</text>
</comment>
<organism evidence="5 6">
    <name type="scientific">Salinicoccus sediminis</name>
    <dbReference type="NCBI Taxonomy" id="1432562"/>
    <lineage>
        <taxon>Bacteria</taxon>
        <taxon>Bacillati</taxon>
        <taxon>Bacillota</taxon>
        <taxon>Bacilli</taxon>
        <taxon>Bacillales</taxon>
        <taxon>Staphylococcaceae</taxon>
        <taxon>Salinicoccus</taxon>
    </lineage>
</organism>